<protein>
    <submittedName>
        <fullName evidence="1">Uncharacterized protein</fullName>
    </submittedName>
</protein>
<evidence type="ECO:0000313" key="2">
    <source>
        <dbReference type="Proteomes" id="UP000251889"/>
    </source>
</evidence>
<evidence type="ECO:0000313" key="1">
    <source>
        <dbReference type="EMBL" id="RAW00240.1"/>
    </source>
</evidence>
<dbReference type="EMBL" id="QMFY01000007">
    <property type="protein sequence ID" value="RAW00240.1"/>
    <property type="molecule type" value="Genomic_DNA"/>
</dbReference>
<name>A0A364Y2N3_9BACT</name>
<comment type="caution">
    <text evidence="1">The sequence shown here is derived from an EMBL/GenBank/DDBJ whole genome shotgun (WGS) entry which is preliminary data.</text>
</comment>
<organism evidence="1 2">
    <name type="scientific">Pseudochryseolinea flava</name>
    <dbReference type="NCBI Taxonomy" id="2059302"/>
    <lineage>
        <taxon>Bacteria</taxon>
        <taxon>Pseudomonadati</taxon>
        <taxon>Bacteroidota</taxon>
        <taxon>Cytophagia</taxon>
        <taxon>Cytophagales</taxon>
        <taxon>Fulvivirgaceae</taxon>
        <taxon>Pseudochryseolinea</taxon>
    </lineage>
</organism>
<dbReference type="Proteomes" id="UP000251889">
    <property type="component" value="Unassembled WGS sequence"/>
</dbReference>
<keyword evidence="2" id="KW-1185">Reference proteome</keyword>
<reference evidence="1 2" key="1">
    <citation type="submission" date="2018-06" db="EMBL/GenBank/DDBJ databases">
        <title>Chryseolinea flavus sp. nov., a member of the phylum Bacteroidetes isolated from soil.</title>
        <authorList>
            <person name="Li Y."/>
            <person name="Wang J."/>
        </authorList>
    </citation>
    <scope>NUCLEOTIDE SEQUENCE [LARGE SCALE GENOMIC DNA]</scope>
    <source>
        <strain evidence="1 2">SDU1-6</strain>
    </source>
</reference>
<gene>
    <name evidence="1" type="ORF">DQQ10_14355</name>
</gene>
<sequence length="84" mass="9554">MLHVFFYHKAIPNLCAGKDVVGRVDTMNYSSTLKVFFSTVNWVKRDNGSIVMSTEIGFDRDWFEERLVNVDTGEFGQCISGGLR</sequence>
<proteinExistence type="predicted"/>
<accession>A0A364Y2N3</accession>
<dbReference type="AlphaFoldDB" id="A0A364Y2N3"/>